<name>A0AAN7MIL8_TRANT</name>
<dbReference type="EMBL" id="JAXQNO010000001">
    <property type="protein sequence ID" value="KAK4804656.1"/>
    <property type="molecule type" value="Genomic_DNA"/>
</dbReference>
<organism evidence="1 2">
    <name type="scientific">Trapa natans</name>
    <name type="common">Water chestnut</name>
    <dbReference type="NCBI Taxonomy" id="22666"/>
    <lineage>
        <taxon>Eukaryota</taxon>
        <taxon>Viridiplantae</taxon>
        <taxon>Streptophyta</taxon>
        <taxon>Embryophyta</taxon>
        <taxon>Tracheophyta</taxon>
        <taxon>Spermatophyta</taxon>
        <taxon>Magnoliopsida</taxon>
        <taxon>eudicotyledons</taxon>
        <taxon>Gunneridae</taxon>
        <taxon>Pentapetalae</taxon>
        <taxon>rosids</taxon>
        <taxon>malvids</taxon>
        <taxon>Myrtales</taxon>
        <taxon>Lythraceae</taxon>
        <taxon>Trapa</taxon>
    </lineage>
</organism>
<protein>
    <submittedName>
        <fullName evidence="1">Uncharacterized protein</fullName>
    </submittedName>
</protein>
<accession>A0AAN7MIL8</accession>
<keyword evidence="2" id="KW-1185">Reference proteome</keyword>
<evidence type="ECO:0000313" key="1">
    <source>
        <dbReference type="EMBL" id="KAK4804656.1"/>
    </source>
</evidence>
<evidence type="ECO:0000313" key="2">
    <source>
        <dbReference type="Proteomes" id="UP001346149"/>
    </source>
</evidence>
<reference evidence="1 2" key="1">
    <citation type="journal article" date="2023" name="Hortic Res">
        <title>Pangenome of water caltrop reveals structural variations and asymmetric subgenome divergence after allopolyploidization.</title>
        <authorList>
            <person name="Zhang X."/>
            <person name="Chen Y."/>
            <person name="Wang L."/>
            <person name="Yuan Y."/>
            <person name="Fang M."/>
            <person name="Shi L."/>
            <person name="Lu R."/>
            <person name="Comes H.P."/>
            <person name="Ma Y."/>
            <person name="Chen Y."/>
            <person name="Huang G."/>
            <person name="Zhou Y."/>
            <person name="Zheng Z."/>
            <person name="Qiu Y."/>
        </authorList>
    </citation>
    <scope>NUCLEOTIDE SEQUENCE [LARGE SCALE GENOMIC DNA]</scope>
    <source>
        <strain evidence="1">F231</strain>
    </source>
</reference>
<comment type="caution">
    <text evidence="1">The sequence shown here is derived from an EMBL/GenBank/DDBJ whole genome shotgun (WGS) entry which is preliminary data.</text>
</comment>
<dbReference type="AlphaFoldDB" id="A0AAN7MIL8"/>
<dbReference type="Proteomes" id="UP001346149">
    <property type="component" value="Unassembled WGS sequence"/>
</dbReference>
<gene>
    <name evidence="1" type="ORF">SAY86_004473</name>
</gene>
<sequence>MMIGIVCGISNGGVEDVKGERAVAGLVFILFVEVGGGNIDAGKVLERGKEGGGHGAAEPRRQIVHLAATILHLEFPDDAYGEDDPATKVGRLPRKRTSGCCVFIRLVLEKNGAPEDEDENEDDGSCFMEKILLISFCAHNIIDN</sequence>
<proteinExistence type="predicted"/>